<evidence type="ECO:0000259" key="5">
    <source>
        <dbReference type="SMART" id="SM00849"/>
    </source>
</evidence>
<feature type="domain" description="Metallo-beta-lactamase" evidence="5">
    <location>
        <begin position="49"/>
        <end position="253"/>
    </location>
</feature>
<comment type="caution">
    <text evidence="6">The sequence shown here is derived from an EMBL/GenBank/DDBJ whole genome shotgun (WGS) entry which is preliminary data.</text>
</comment>
<dbReference type="Gene3D" id="3.60.15.10">
    <property type="entry name" value="Ribonuclease Z/Hydroxyacylglutathione hydrolase-like"/>
    <property type="match status" value="1"/>
</dbReference>
<gene>
    <name evidence="6" type="ORF">ACFSGJ_07735</name>
</gene>
<evidence type="ECO:0000256" key="1">
    <source>
        <dbReference type="ARBA" id="ARBA00007749"/>
    </source>
</evidence>
<sequence>MALTVTHQIGSTEVTILTDGAIAFPAQVFPEAGLGTGEAPPESGVTRTNFNAVLIREGGRTVLVDAGPRDLFGPDCGNLPKALAEAGAAPADIDRIFATHLHPDHIAGMIDAEGRAAFPNAELAVLSAERDFWLQNSYFAAADQQLRDWQNLAQAVLDAYADRLVVLAPEAEIAPGLTGLPLPGHTPGHSGWRLDSDGQTLIHAGDIVHAQALQLPDPEIGVVFDLDAEAARAARRRMLDMLAADDLLFTGGHFLHPAFNRVSREGSGFRLQPAGAA</sequence>
<organism evidence="6 7">
    <name type="scientific">Halodurantibacterium flavum</name>
    <dbReference type="NCBI Taxonomy" id="1382802"/>
    <lineage>
        <taxon>Bacteria</taxon>
        <taxon>Pseudomonadati</taxon>
        <taxon>Pseudomonadota</taxon>
        <taxon>Alphaproteobacteria</taxon>
        <taxon>Rhodobacterales</taxon>
        <taxon>Paracoccaceae</taxon>
        <taxon>Halodurantibacterium</taxon>
    </lineage>
</organism>
<proteinExistence type="inferred from homology"/>
<dbReference type="Proteomes" id="UP001597353">
    <property type="component" value="Unassembled WGS sequence"/>
</dbReference>
<dbReference type="SMART" id="SM00849">
    <property type="entry name" value="Lactamase_B"/>
    <property type="match status" value="1"/>
</dbReference>
<dbReference type="Pfam" id="PF00753">
    <property type="entry name" value="Lactamase_B"/>
    <property type="match status" value="1"/>
</dbReference>
<protein>
    <submittedName>
        <fullName evidence="6">MBL fold metallo-hydrolase</fullName>
    </submittedName>
</protein>
<dbReference type="RefSeq" id="WP_390260446.1">
    <property type="nucleotide sequence ID" value="NZ_JBHUGH010000005.1"/>
</dbReference>
<evidence type="ECO:0000256" key="2">
    <source>
        <dbReference type="ARBA" id="ARBA00022723"/>
    </source>
</evidence>
<keyword evidence="2" id="KW-0479">Metal-binding</keyword>
<dbReference type="EMBL" id="JBHUGH010000005">
    <property type="protein sequence ID" value="MFD1912104.1"/>
    <property type="molecule type" value="Genomic_DNA"/>
</dbReference>
<dbReference type="SUPFAM" id="SSF56281">
    <property type="entry name" value="Metallo-hydrolase/oxidoreductase"/>
    <property type="match status" value="1"/>
</dbReference>
<dbReference type="PANTHER" id="PTHR42978">
    <property type="entry name" value="QUORUM-QUENCHING LACTONASE YTNP-RELATED-RELATED"/>
    <property type="match status" value="1"/>
</dbReference>
<keyword evidence="3" id="KW-0378">Hydrolase</keyword>
<keyword evidence="4" id="KW-0862">Zinc</keyword>
<evidence type="ECO:0000256" key="4">
    <source>
        <dbReference type="ARBA" id="ARBA00022833"/>
    </source>
</evidence>
<dbReference type="PANTHER" id="PTHR42978:SF6">
    <property type="entry name" value="QUORUM-QUENCHING LACTONASE YTNP-RELATED"/>
    <property type="match status" value="1"/>
</dbReference>
<reference evidence="7" key="1">
    <citation type="journal article" date="2019" name="Int. J. Syst. Evol. Microbiol.">
        <title>The Global Catalogue of Microorganisms (GCM) 10K type strain sequencing project: providing services to taxonomists for standard genome sequencing and annotation.</title>
        <authorList>
            <consortium name="The Broad Institute Genomics Platform"/>
            <consortium name="The Broad Institute Genome Sequencing Center for Infectious Disease"/>
            <person name="Wu L."/>
            <person name="Ma J."/>
        </authorList>
    </citation>
    <scope>NUCLEOTIDE SEQUENCE [LARGE SCALE GENOMIC DNA]</scope>
    <source>
        <strain evidence="7">CGMCC 4.7242</strain>
    </source>
</reference>
<evidence type="ECO:0000256" key="3">
    <source>
        <dbReference type="ARBA" id="ARBA00022801"/>
    </source>
</evidence>
<dbReference type="InterPro" id="IPR036866">
    <property type="entry name" value="RibonucZ/Hydroxyglut_hydro"/>
</dbReference>
<comment type="similarity">
    <text evidence="1">Belongs to the metallo-beta-lactamase superfamily.</text>
</comment>
<dbReference type="CDD" id="cd07720">
    <property type="entry name" value="OPHC2-like_MBL-fold"/>
    <property type="match status" value="1"/>
</dbReference>
<keyword evidence="7" id="KW-1185">Reference proteome</keyword>
<name>A0ABW4S3A9_9RHOB</name>
<evidence type="ECO:0000313" key="6">
    <source>
        <dbReference type="EMBL" id="MFD1912104.1"/>
    </source>
</evidence>
<accession>A0ABW4S3A9</accession>
<dbReference type="InterPro" id="IPR001279">
    <property type="entry name" value="Metallo-B-lactamas"/>
</dbReference>
<evidence type="ECO:0000313" key="7">
    <source>
        <dbReference type="Proteomes" id="UP001597353"/>
    </source>
</evidence>
<dbReference type="InterPro" id="IPR051013">
    <property type="entry name" value="MBL_superfamily_lactonases"/>
</dbReference>